<proteinExistence type="predicted"/>
<sequence length="186" mass="20398">MVQQPVDLDDGAIPSIAPIRQSQTLTRQKSVAGQLMHVPTTALRGPSSFMSSKHAKRRCTCRRKATEWRSHFWHARQPKHLGLTRTKHVHIKQVEGNPVLEKLLDLKVSVAQMSAKVELQRASRESLPSQDQHRDDDASPGSRPCATSGTKGGVLSRLAPRGSAFSFSACFSNSNAHSNSSNKSPL</sequence>
<reference evidence="2" key="1">
    <citation type="submission" date="2013-12" db="EMBL/GenBank/DDBJ databases">
        <title>The Genome Sequence of Aphanomyces astaci APO3.</title>
        <authorList>
            <consortium name="The Broad Institute Genomics Platform"/>
            <person name="Russ C."/>
            <person name="Tyler B."/>
            <person name="van West P."/>
            <person name="Dieguez-Uribeondo J."/>
            <person name="Young S.K."/>
            <person name="Zeng Q."/>
            <person name="Gargeya S."/>
            <person name="Fitzgerald M."/>
            <person name="Abouelleil A."/>
            <person name="Alvarado L."/>
            <person name="Chapman S.B."/>
            <person name="Gainer-Dewar J."/>
            <person name="Goldberg J."/>
            <person name="Griggs A."/>
            <person name="Gujja S."/>
            <person name="Hansen M."/>
            <person name="Howarth C."/>
            <person name="Imamovic A."/>
            <person name="Ireland A."/>
            <person name="Larimer J."/>
            <person name="McCowan C."/>
            <person name="Murphy C."/>
            <person name="Pearson M."/>
            <person name="Poon T.W."/>
            <person name="Priest M."/>
            <person name="Roberts A."/>
            <person name="Saif S."/>
            <person name="Shea T."/>
            <person name="Sykes S."/>
            <person name="Wortman J."/>
            <person name="Nusbaum C."/>
            <person name="Birren B."/>
        </authorList>
    </citation>
    <scope>NUCLEOTIDE SEQUENCE [LARGE SCALE GENOMIC DNA]</scope>
    <source>
        <strain evidence="2">APO3</strain>
    </source>
</reference>
<dbReference type="EMBL" id="KI913117">
    <property type="protein sequence ID" value="ETV86070.1"/>
    <property type="molecule type" value="Genomic_DNA"/>
</dbReference>
<dbReference type="VEuPathDB" id="FungiDB:H257_02555"/>
<accession>W4H257</accession>
<name>W4H257_APHAT</name>
<protein>
    <submittedName>
        <fullName evidence="2">Uncharacterized protein</fullName>
    </submittedName>
</protein>
<dbReference type="RefSeq" id="XP_009824542.1">
    <property type="nucleotide sequence ID" value="XM_009826240.1"/>
</dbReference>
<gene>
    <name evidence="2" type="ORF">H257_02555</name>
</gene>
<evidence type="ECO:0000256" key="1">
    <source>
        <dbReference type="SAM" id="MobiDB-lite"/>
    </source>
</evidence>
<organism evidence="2">
    <name type="scientific">Aphanomyces astaci</name>
    <name type="common">Crayfish plague agent</name>
    <dbReference type="NCBI Taxonomy" id="112090"/>
    <lineage>
        <taxon>Eukaryota</taxon>
        <taxon>Sar</taxon>
        <taxon>Stramenopiles</taxon>
        <taxon>Oomycota</taxon>
        <taxon>Saprolegniomycetes</taxon>
        <taxon>Saprolegniales</taxon>
        <taxon>Verrucalvaceae</taxon>
        <taxon>Aphanomyces</taxon>
    </lineage>
</organism>
<dbReference type="AlphaFoldDB" id="W4H257"/>
<dbReference type="GeneID" id="20804551"/>
<evidence type="ECO:0000313" key="2">
    <source>
        <dbReference type="EMBL" id="ETV86070.1"/>
    </source>
</evidence>
<feature type="region of interest" description="Disordered" evidence="1">
    <location>
        <begin position="119"/>
        <end position="154"/>
    </location>
</feature>